<dbReference type="RefSeq" id="WP_249832256.1">
    <property type="nucleotide sequence ID" value="NZ_JAMGBE010000004.1"/>
</dbReference>
<sequence length="319" mass="36254">MHSDLWVITTYFNPVGYKTKRRNFDAFMAGMRDAGANVLLIELAFGDQPFEFEAGERVIQVRGGGVMWQRERLLNIAAARLPDSCRKVAWIDADVLFEEPDWPRLTSEALDQHVVVQLFSHAIRLNRDNREDETTTADESFASCFRRNPALSANPSFSRDGHTGYAWAARRELFEQCGVYDACLTGSNDHLMAHVFAGASMQTQCIANTIGPSLPYAEHFVRWARQAARLVRRQLGVVPGTIRHLWHGDVVDRRYWELDQEFRMMDFDPDRHLRIGENGLWEWADAPPSMKAWASRLFETRNEDGDAGGLVGARSVAHA</sequence>
<accession>A0ABT0S4F3</accession>
<dbReference type="EMBL" id="JAMGBE010000004">
    <property type="protein sequence ID" value="MCL6730755.1"/>
    <property type="molecule type" value="Genomic_DNA"/>
</dbReference>
<gene>
    <name evidence="1" type="ORF">LZ538_11930</name>
</gene>
<proteinExistence type="predicted"/>
<dbReference type="InterPro" id="IPR029044">
    <property type="entry name" value="Nucleotide-diphossugar_trans"/>
</dbReference>
<organism evidence="1 2">
    <name type="scientific">Sphingomonas hankyongi</name>
    <dbReference type="NCBI Taxonomy" id="2908209"/>
    <lineage>
        <taxon>Bacteria</taxon>
        <taxon>Pseudomonadati</taxon>
        <taxon>Pseudomonadota</taxon>
        <taxon>Alphaproteobacteria</taxon>
        <taxon>Sphingomonadales</taxon>
        <taxon>Sphingomonadaceae</taxon>
        <taxon>Sphingomonas</taxon>
    </lineage>
</organism>
<protein>
    <recommendedName>
        <fullName evidence="3">Glycosyltransferase</fullName>
    </recommendedName>
</protein>
<name>A0ABT0S4F3_9SPHN</name>
<evidence type="ECO:0000313" key="1">
    <source>
        <dbReference type="EMBL" id="MCL6730755.1"/>
    </source>
</evidence>
<evidence type="ECO:0000313" key="2">
    <source>
        <dbReference type="Proteomes" id="UP001165342"/>
    </source>
</evidence>
<reference evidence="1" key="1">
    <citation type="submission" date="2022-05" db="EMBL/GenBank/DDBJ databases">
        <authorList>
            <person name="Jo J.-H."/>
            <person name="Im W.-T."/>
        </authorList>
    </citation>
    <scope>NUCLEOTIDE SEQUENCE</scope>
    <source>
        <strain evidence="1">SE220</strain>
    </source>
</reference>
<comment type="caution">
    <text evidence="1">The sequence shown here is derived from an EMBL/GenBank/DDBJ whole genome shotgun (WGS) entry which is preliminary data.</text>
</comment>
<dbReference type="SUPFAM" id="SSF53448">
    <property type="entry name" value="Nucleotide-diphospho-sugar transferases"/>
    <property type="match status" value="1"/>
</dbReference>
<keyword evidence="2" id="KW-1185">Reference proteome</keyword>
<evidence type="ECO:0008006" key="3">
    <source>
        <dbReference type="Google" id="ProtNLM"/>
    </source>
</evidence>
<dbReference type="Proteomes" id="UP001165342">
    <property type="component" value="Unassembled WGS sequence"/>
</dbReference>